<dbReference type="PANTHER" id="PTHR48051">
    <property type="match status" value="1"/>
</dbReference>
<evidence type="ECO:0000256" key="1">
    <source>
        <dbReference type="ARBA" id="ARBA00022614"/>
    </source>
</evidence>
<keyword evidence="4" id="KW-1185">Reference proteome</keyword>
<evidence type="ECO:0000256" key="3">
    <source>
        <dbReference type="SAM" id="MobiDB-lite"/>
    </source>
</evidence>
<dbReference type="InterPro" id="IPR032675">
    <property type="entry name" value="LRR_dom_sf"/>
</dbReference>
<dbReference type="GeneID" id="110985384"/>
<dbReference type="InterPro" id="IPR003591">
    <property type="entry name" value="Leu-rich_rpt_typical-subtyp"/>
</dbReference>
<dbReference type="Gene3D" id="3.80.10.10">
    <property type="entry name" value="Ribonuclease Inhibitor"/>
    <property type="match status" value="1"/>
</dbReference>
<reference evidence="5" key="1">
    <citation type="submission" date="2025-08" db="UniProtKB">
        <authorList>
            <consortium name="RefSeq"/>
        </authorList>
    </citation>
    <scope>IDENTIFICATION</scope>
</reference>
<feature type="region of interest" description="Disordered" evidence="3">
    <location>
        <begin position="93"/>
        <end position="126"/>
    </location>
</feature>
<dbReference type="InterPro" id="IPR050216">
    <property type="entry name" value="LRR_domain-containing"/>
</dbReference>
<name>A0A8B7Z8S0_ACAPL</name>
<evidence type="ECO:0000313" key="5">
    <source>
        <dbReference type="RefSeq" id="XP_022102058.1"/>
    </source>
</evidence>
<dbReference type="PANTHER" id="PTHR48051:SF1">
    <property type="entry name" value="RAS SUPPRESSOR PROTEIN 1"/>
    <property type="match status" value="1"/>
</dbReference>
<evidence type="ECO:0000313" key="4">
    <source>
        <dbReference type="Proteomes" id="UP000694845"/>
    </source>
</evidence>
<feature type="compositionally biased region" description="Basic residues" evidence="3">
    <location>
        <begin position="1"/>
        <end position="13"/>
    </location>
</feature>
<dbReference type="InterPro" id="IPR001611">
    <property type="entry name" value="Leu-rich_rpt"/>
</dbReference>
<dbReference type="SUPFAM" id="SSF52058">
    <property type="entry name" value="L domain-like"/>
    <property type="match status" value="1"/>
</dbReference>
<dbReference type="AlphaFoldDB" id="A0A8B7Z8S0"/>
<dbReference type="GO" id="GO:0005737">
    <property type="term" value="C:cytoplasm"/>
    <property type="evidence" value="ECO:0007669"/>
    <property type="project" value="TreeGrafter"/>
</dbReference>
<sequence length="638" mass="71701">MPSHRHSGAKLLRRPLSPPTPPAAKPSESNTGLSRKTDNGNLQSRSLPSLSSLSQDAGEEDDMEELVFQGRNLSPVPSVIPSLASDFQEAQLAPQNTPKIPLMKHSPRARRSHSGPVTSPRVPPLSKTDLPFILDMRYKPRGASAETFRPGSLVQPYKPRGPDGFPFRNPKRLPEVKKELLYLDHEHMRYHLPPDFTLEDFQLEFATYGRPFQRENLKKAILSKQNYKKLTTLFASFVDSPVQEKVNTVELKGEDIPEVVPRVPQHQLLIEMASIIRQQMRTMINEEMVGSLSGPVTTDQPTTVLTTPATAALAYQQAESASSALAALSSRQADSVNEVMFNMPVSKYFQGSRRSNSPFNEQDSSTITPSELAILDCLVNGGLALSLKAHFILALPDITPLTKTLTYLNLSFNDFRVFPPELLTLRSLEVLKLRNNPLKELPYDIHRLSKLRTLVVSFNLITALPPSLFTLPLQFLDLSYNKLTFLQSEIRHLRSTLRELNVEGNQLPALPCSALKLRKLRYLRVTNNFMHPLFWKENSQNDPQRLLDLASLAVKQSGLDRFKPSVLPDSLHSVLNRYSRCDCCQGPLYGPGLRVIRPCSKAFGVRKLPFLFTSCSPYCRDSFLTSVESLTQMLYMDD</sequence>
<feature type="region of interest" description="Disordered" evidence="3">
    <location>
        <begin position="147"/>
        <end position="170"/>
    </location>
</feature>
<organism evidence="4 5">
    <name type="scientific">Acanthaster planci</name>
    <name type="common">Crown-of-thorns starfish</name>
    <dbReference type="NCBI Taxonomy" id="133434"/>
    <lineage>
        <taxon>Eukaryota</taxon>
        <taxon>Metazoa</taxon>
        <taxon>Echinodermata</taxon>
        <taxon>Eleutherozoa</taxon>
        <taxon>Asterozoa</taxon>
        <taxon>Asteroidea</taxon>
        <taxon>Valvatacea</taxon>
        <taxon>Valvatida</taxon>
        <taxon>Acanthasteridae</taxon>
        <taxon>Acanthaster</taxon>
    </lineage>
</organism>
<dbReference type="RefSeq" id="XP_022102058.1">
    <property type="nucleotide sequence ID" value="XM_022246366.1"/>
</dbReference>
<feature type="region of interest" description="Disordered" evidence="3">
    <location>
        <begin position="1"/>
        <end position="65"/>
    </location>
</feature>
<dbReference type="OMA" id="FWKENTR"/>
<feature type="compositionally biased region" description="Low complexity" evidence="3">
    <location>
        <begin position="42"/>
        <end position="54"/>
    </location>
</feature>
<accession>A0A8B7Z8S0</accession>
<proteinExistence type="predicted"/>
<dbReference type="KEGG" id="aplc:110985384"/>
<dbReference type="Pfam" id="PF13855">
    <property type="entry name" value="LRR_8"/>
    <property type="match status" value="1"/>
</dbReference>
<dbReference type="OrthoDB" id="660555at2759"/>
<protein>
    <submittedName>
        <fullName evidence="5">Leucine-rich repeat-containing protein 63-like isoform X1</fullName>
    </submittedName>
</protein>
<keyword evidence="1" id="KW-0433">Leucine-rich repeat</keyword>
<gene>
    <name evidence="5" type="primary">LOC110985384</name>
</gene>
<dbReference type="Pfam" id="PF00560">
    <property type="entry name" value="LRR_1"/>
    <property type="match status" value="1"/>
</dbReference>
<dbReference type="SMART" id="SM00369">
    <property type="entry name" value="LRR_TYP"/>
    <property type="match status" value="4"/>
</dbReference>
<evidence type="ECO:0000256" key="2">
    <source>
        <dbReference type="ARBA" id="ARBA00022737"/>
    </source>
</evidence>
<dbReference type="Proteomes" id="UP000694845">
    <property type="component" value="Unplaced"/>
</dbReference>
<keyword evidence="2" id="KW-0677">Repeat</keyword>